<dbReference type="OrthoDB" id="1082986at2"/>
<gene>
    <name evidence="2" type="ORF">C3L50_00035</name>
</gene>
<keyword evidence="3" id="KW-1185">Reference proteome</keyword>
<organism evidence="2 3">
    <name type="scientific">Flavobacterium alvei</name>
    <dbReference type="NCBI Taxonomy" id="2080416"/>
    <lineage>
        <taxon>Bacteria</taxon>
        <taxon>Pseudomonadati</taxon>
        <taxon>Bacteroidota</taxon>
        <taxon>Flavobacteriia</taxon>
        <taxon>Flavobacteriales</taxon>
        <taxon>Flavobacteriaceae</taxon>
        <taxon>Flavobacterium</taxon>
    </lineage>
</organism>
<dbReference type="AlphaFoldDB" id="A0A2S5AEK2"/>
<evidence type="ECO:0000313" key="2">
    <source>
        <dbReference type="EMBL" id="POY40955.1"/>
    </source>
</evidence>
<dbReference type="InterPro" id="IPR046548">
    <property type="entry name" value="DUF6804"/>
</dbReference>
<name>A0A2S5AEK2_9FLAO</name>
<keyword evidence="1" id="KW-0812">Transmembrane</keyword>
<protein>
    <submittedName>
        <fullName evidence="2">Uncharacterized protein</fullName>
    </submittedName>
</protein>
<evidence type="ECO:0000256" key="1">
    <source>
        <dbReference type="SAM" id="Phobius"/>
    </source>
</evidence>
<keyword evidence="1" id="KW-0472">Membrane</keyword>
<feature type="transmembrane region" description="Helical" evidence="1">
    <location>
        <begin position="20"/>
        <end position="38"/>
    </location>
</feature>
<proteinExistence type="predicted"/>
<keyword evidence="1" id="KW-1133">Transmembrane helix</keyword>
<accession>A0A2S5AEK2</accession>
<dbReference type="EMBL" id="PQVG01000001">
    <property type="protein sequence ID" value="POY40955.1"/>
    <property type="molecule type" value="Genomic_DNA"/>
</dbReference>
<dbReference type="Pfam" id="PF20619">
    <property type="entry name" value="DUF6804"/>
    <property type="match status" value="1"/>
</dbReference>
<comment type="caution">
    <text evidence="2">The sequence shown here is derived from an EMBL/GenBank/DDBJ whole genome shotgun (WGS) entry which is preliminary data.</text>
</comment>
<evidence type="ECO:0000313" key="3">
    <source>
        <dbReference type="Proteomes" id="UP000237310"/>
    </source>
</evidence>
<reference evidence="2 3" key="1">
    <citation type="submission" date="2018-01" db="EMBL/GenBank/DDBJ databases">
        <authorList>
            <person name="Gaut B.S."/>
            <person name="Morton B.R."/>
            <person name="Clegg M.T."/>
            <person name="Duvall M.R."/>
        </authorList>
    </citation>
    <scope>NUCLEOTIDE SEQUENCE [LARGE SCALE GENOMIC DNA]</scope>
    <source>
        <strain evidence="2 3">HR-AY</strain>
    </source>
</reference>
<dbReference type="Proteomes" id="UP000237310">
    <property type="component" value="Unassembled WGS sequence"/>
</dbReference>
<sequence length="66" mass="7443">MLGFAYLAFSLNSTKNKNEVFLYITLAILFQPFLKIALGRNLRNVVDVIFGVGLLLSLAIRKNIKK</sequence>